<evidence type="ECO:0000256" key="3">
    <source>
        <dbReference type="SAM" id="MobiDB-lite"/>
    </source>
</evidence>
<keyword evidence="6" id="KW-1185">Reference proteome</keyword>
<dbReference type="InterPro" id="IPR050708">
    <property type="entry name" value="T6SS_VgrG/RHS"/>
</dbReference>
<organism evidence="5 6">
    <name type="scientific">Streptomyces chisholmiae</name>
    <dbReference type="NCBI Taxonomy" id="3075540"/>
    <lineage>
        <taxon>Bacteria</taxon>
        <taxon>Bacillati</taxon>
        <taxon>Actinomycetota</taxon>
        <taxon>Actinomycetes</taxon>
        <taxon>Kitasatosporales</taxon>
        <taxon>Streptomycetaceae</taxon>
        <taxon>Streptomyces</taxon>
    </lineage>
</organism>
<feature type="region of interest" description="Disordered" evidence="3">
    <location>
        <begin position="1701"/>
        <end position="1727"/>
    </location>
</feature>
<dbReference type="PANTHER" id="PTHR32305">
    <property type="match status" value="1"/>
</dbReference>
<feature type="domain" description="Teneurin-like YD-shell" evidence="4">
    <location>
        <begin position="1511"/>
        <end position="1766"/>
    </location>
</feature>
<dbReference type="Pfam" id="PF05593">
    <property type="entry name" value="RHS_repeat"/>
    <property type="match status" value="2"/>
</dbReference>
<proteinExistence type="predicted"/>
<dbReference type="Proteomes" id="UP001183410">
    <property type="component" value="Unassembled WGS sequence"/>
</dbReference>
<evidence type="ECO:0000256" key="1">
    <source>
        <dbReference type="ARBA" id="ARBA00022737"/>
    </source>
</evidence>
<dbReference type="NCBIfam" id="TIGR03696">
    <property type="entry name" value="Rhs_assc_core"/>
    <property type="match status" value="1"/>
</dbReference>
<feature type="region of interest" description="Disordered" evidence="3">
    <location>
        <begin position="948"/>
        <end position="971"/>
    </location>
</feature>
<keyword evidence="2" id="KW-0175">Coiled coil</keyword>
<evidence type="ECO:0000256" key="2">
    <source>
        <dbReference type="SAM" id="Coils"/>
    </source>
</evidence>
<reference evidence="6" key="1">
    <citation type="submission" date="2023-07" db="EMBL/GenBank/DDBJ databases">
        <title>30 novel species of actinomycetes from the DSMZ collection.</title>
        <authorList>
            <person name="Nouioui I."/>
        </authorList>
    </citation>
    <scope>NUCLEOTIDE SEQUENCE [LARGE SCALE GENOMIC DNA]</scope>
    <source>
        <strain evidence="6">DSM 44915</strain>
    </source>
</reference>
<evidence type="ECO:0000259" key="4">
    <source>
        <dbReference type="Pfam" id="PF25023"/>
    </source>
</evidence>
<dbReference type="InterPro" id="IPR031325">
    <property type="entry name" value="RHS_repeat"/>
</dbReference>
<sequence length="2022" mass="218078">MQFLGAVLAGPVLAQERLDLRDPLAVDPVDTTAVEGSSLDLVDETEGNDWTVPEEPRWGAEEATTLDLAELGLTEMRALDSDAARDAGVNGVVFEMGLPAVADAARASNGTEEPASVELELDYSRYADLFGADWAQRLTARPLASDEVELHSVVNDHATETLRVELTLSSAEDAPTELLLAAEPAGAGAGGDFTATDLSPTGEWTHGGSSGGFAWSYPIEVPGTPGGLVPDLALSYSSQDVDGRTAATNNQANWVGDGWTLSPGFIERRYIACEEDKGSGAVNPAHPVGDLCWKRHNATLVLNGSASELVRDDASGAWRKKNDDGTRIELLTGAENGDDNGEHWRVTDPDGVRYHFGLHRLPGWSEGDRTTDSTWTVPVFGNHPDEPCHAGQFSEAWCQQGWRWNLDYVVDPHGNAMSYNWARETNRYARAINASFEGTPTSYVRGGYLRSVEYGLRSDAPLAGQPAGRVAFGVTERCLPADGVDCDWSAVDEDSASHWPDVPFDQHCASGADCEGNASPSFWTTKRLTAITTYARVGDQEQKVDSWALDQSFPSTGDGSAPALWLKSLTRTGHTGEDITLPPVTFRGIQLPNRVEGALDPIPPLNRYRVYAIDTEPGGTIGVTYTDADCAAGDLPNPESNTRRCYPVIWSPPDAPAPDFEPYQDWFHSYAVAQVLESDNTSGAPVARTDYRYPGGMAWSRSQDDFVASEHRAFGERRGYARVQTLTGDPAEGPQTLTETRYFRGVTGQSVEDSEGHGIADHPAYAGLVRETLTYLGDGGPLLDAVAHTPWRSAATATQARSGTPDLNSYHVDIATESARERLSDDSWRRTRMTTSFDAFGMVKQVNDEGDLAVTGDERCTTIAYARNEDLNLLSPESETRTVASACGDTPDLPNDLVTAVRNYHDGATTLGAAPTRGLVTRTDGLNHDGEGFHTVGTSRYDAHGRLTASTDADGNESTVAYTPTTGRAPTSTVETNALGHATETHFDARRGLVTAIKDPNGIRTDVTYDALGRTTAVWQPGWTKSANPNKPSAKYSYRVSTSDPNVVTTEALNHQGNYHTSHAFYDGLLRPRQTQTPAIQVTDGRLVTTAHYDTAGRAWLNHSPYHTAGAPDRTLVTAGDNEIPAATRVEFDAAGRQVAEIAFRYGDETTRTTTVHNGAESTTVIPPTGGTASTSITDVLGRTVEQRSYTNADRTEFQSATYHYDVAGNLIGMSDAAGNDWSWEYDKRGNQTLADDPDKGRTTVSYDALDRPVSTTDARGITLTSGYDALGRPTTLSEGDELRAEWTYDSVKLGAPATSTRYVADAAYTTSVNGYTDRYQPTGTTVTLPESEGALAGDYSWRYTYNARVGLRESVVHPALGGLPQERVTTVYSSQNLPVRTTAGQQILVGDVRFDALGRPIRAEYGHLGQKVYQTFDWDEHNGRLTRATVDGDIALRVQDTRYGYDDNGNVTRVATTANQGEQASSETQCFTTDVLRRLTEAWTTASGDDDCAAGASPASVGGPDPYWHSYTYDLTGNRVNETQHTTTASGTDIVRDYTVGEAGESAPNSLRSVSTDGGPQDGTTETFEHDQAGNLVERAGVRDQTLAWNPEGNLETVTENGTSTDYVYTAEGDRLLTHHADGSATAYLPEGTELNLSPGGTKTALRYFTHGSDTVAVRDSGNNNAINYLIPDPQGTAMLAVTWGAAQLVQRRKQLPFGGQRGETSAAWPGDQGFLGGTTDPTGTTHLGAREYEPQLGRFISVDALLLTADPRQHNPYQYGNNNPLTFSDPTGEAFEECRSGQYKCNYNRKGKLTGVEYGNNYEKITRSVGGTPAPRYIQQKQRLQYACAKDPGCTGTAQQQTARAEQARAAQRAAERAAAEAQREQQSKRADFMTSLLAGDWLGVADATVRGGMDWFNESVKDPVIGWIERHEGPLRWLGHEAVSIGVGFVAGGAAVAVCGATAGLACVLAVGGAAGLVVGTGAHTGLAAATGEEVTAENVVEWGRTSLHDGMFQGWFLDKFEMRPGKYAWTQFQNWRSR</sequence>
<dbReference type="RefSeq" id="WP_311669258.1">
    <property type="nucleotide sequence ID" value="NZ_JAVREO010000015.1"/>
</dbReference>
<name>A0ABU2JWQ3_9ACTN</name>
<dbReference type="Gene3D" id="2.180.10.10">
    <property type="entry name" value="RHS repeat-associated core"/>
    <property type="match status" value="2"/>
</dbReference>
<feature type="compositionally biased region" description="Polar residues" evidence="3">
    <location>
        <begin position="1548"/>
        <end position="1567"/>
    </location>
</feature>
<dbReference type="EMBL" id="JAVREO010000015">
    <property type="protein sequence ID" value="MDT0269169.1"/>
    <property type="molecule type" value="Genomic_DNA"/>
</dbReference>
<protein>
    <submittedName>
        <fullName evidence="5">RHS repeat-associated core domain-containing protein</fullName>
    </submittedName>
</protein>
<dbReference type="Pfam" id="PF25023">
    <property type="entry name" value="TEN_YD-shell"/>
    <property type="match status" value="1"/>
</dbReference>
<dbReference type="NCBIfam" id="TIGR01643">
    <property type="entry name" value="YD_repeat_2x"/>
    <property type="match status" value="3"/>
</dbReference>
<evidence type="ECO:0000313" key="6">
    <source>
        <dbReference type="Proteomes" id="UP001183410"/>
    </source>
</evidence>
<feature type="coiled-coil region" evidence="2">
    <location>
        <begin position="1840"/>
        <end position="1870"/>
    </location>
</feature>
<comment type="caution">
    <text evidence="5">The sequence shown here is derived from an EMBL/GenBank/DDBJ whole genome shotgun (WGS) entry which is preliminary data.</text>
</comment>
<dbReference type="PANTHER" id="PTHR32305:SF17">
    <property type="entry name" value="TRNA NUCLEASE WAPA"/>
    <property type="match status" value="1"/>
</dbReference>
<accession>A0ABU2JWQ3</accession>
<feature type="region of interest" description="Disordered" evidence="3">
    <location>
        <begin position="1545"/>
        <end position="1575"/>
    </location>
</feature>
<dbReference type="InterPro" id="IPR022385">
    <property type="entry name" value="Rhs_assc_core"/>
</dbReference>
<keyword evidence="1" id="KW-0677">Repeat</keyword>
<evidence type="ECO:0000313" key="5">
    <source>
        <dbReference type="EMBL" id="MDT0269169.1"/>
    </source>
</evidence>
<dbReference type="InterPro" id="IPR056823">
    <property type="entry name" value="TEN-like_YD-shell"/>
</dbReference>
<dbReference type="InterPro" id="IPR006530">
    <property type="entry name" value="YD"/>
</dbReference>
<gene>
    <name evidence="5" type="ORF">RM844_23050</name>
</gene>